<comment type="caution">
    <text evidence="1">The sequence shown here is derived from an EMBL/GenBank/DDBJ whole genome shotgun (WGS) entry which is preliminary data.</text>
</comment>
<dbReference type="EMBL" id="RQVQ01000005">
    <property type="protein sequence ID" value="RRJ92390.1"/>
    <property type="molecule type" value="Genomic_DNA"/>
</dbReference>
<accession>A0A3P3WBH0</accession>
<dbReference type="NCBIfam" id="NF033205">
    <property type="entry name" value="IPExxxVDY"/>
    <property type="match status" value="1"/>
</dbReference>
<reference evidence="1 2" key="1">
    <citation type="submission" date="2018-11" db="EMBL/GenBank/DDBJ databases">
        <title>Flavobacterium sp. nov., YIM 102701-2 draft genome.</title>
        <authorList>
            <person name="Li G."/>
            <person name="Jiang Y."/>
        </authorList>
    </citation>
    <scope>NUCLEOTIDE SEQUENCE [LARGE SCALE GENOMIC DNA]</scope>
    <source>
        <strain evidence="1 2">YIM 102701-2</strain>
    </source>
</reference>
<proteinExistence type="predicted"/>
<dbReference type="RefSeq" id="WP_125017293.1">
    <property type="nucleotide sequence ID" value="NZ_RQVQ01000005.1"/>
</dbReference>
<name>A0A3P3WBH0_9FLAO</name>
<evidence type="ECO:0000313" key="1">
    <source>
        <dbReference type="EMBL" id="RRJ92390.1"/>
    </source>
</evidence>
<gene>
    <name evidence="1" type="ORF">EG240_03035</name>
</gene>
<keyword evidence="2" id="KW-1185">Reference proteome</keyword>
<dbReference type="AlphaFoldDB" id="A0A3P3WBH0"/>
<organism evidence="1 2">
    <name type="scientific">Paenimyroides tangerinum</name>
    <dbReference type="NCBI Taxonomy" id="2488728"/>
    <lineage>
        <taxon>Bacteria</taxon>
        <taxon>Pseudomonadati</taxon>
        <taxon>Bacteroidota</taxon>
        <taxon>Flavobacteriia</taxon>
        <taxon>Flavobacteriales</taxon>
        <taxon>Flavobacteriaceae</taxon>
        <taxon>Paenimyroides</taxon>
    </lineage>
</organism>
<sequence>MAIQKSKNIVKLSLDEFSFEEFKLIAIQTHLEDYKVAFTLNKMLEMRFIKEPVEIEFTNETGTGSFSHFIFEDSRNDLIWSLVQNKSFIQNNTSQKNSLFTEIDHKFSSQINLIPELNKFDYLLKIDEIDDYYDIDSFISKLSNLKHISTVYLADTEQIKSINNLIF</sequence>
<dbReference type="InterPro" id="IPR047690">
    <property type="entry name" value="IPExxxVDY_fam"/>
</dbReference>
<dbReference type="OrthoDB" id="676614at2"/>
<protein>
    <submittedName>
        <fullName evidence="1">IPExxxVDY family protein</fullName>
    </submittedName>
</protein>
<evidence type="ECO:0000313" key="2">
    <source>
        <dbReference type="Proteomes" id="UP000275719"/>
    </source>
</evidence>
<dbReference type="Proteomes" id="UP000275719">
    <property type="component" value="Unassembled WGS sequence"/>
</dbReference>